<dbReference type="EMBL" id="FTNY01000004">
    <property type="protein sequence ID" value="SIS41743.1"/>
    <property type="molecule type" value="Genomic_DNA"/>
</dbReference>
<accession>A0A1N7IXB9</accession>
<dbReference type="Gene3D" id="2.130.10.10">
    <property type="entry name" value="YVTN repeat-like/Quinoprotein amine dehydrogenase"/>
    <property type="match status" value="1"/>
</dbReference>
<organism evidence="1 2">
    <name type="scientific">Chryseobacterium shigense</name>
    <dbReference type="NCBI Taxonomy" id="297244"/>
    <lineage>
        <taxon>Bacteria</taxon>
        <taxon>Pseudomonadati</taxon>
        <taxon>Bacteroidota</taxon>
        <taxon>Flavobacteriia</taxon>
        <taxon>Flavobacteriales</taxon>
        <taxon>Weeksellaceae</taxon>
        <taxon>Chryseobacterium group</taxon>
        <taxon>Chryseobacterium</taxon>
    </lineage>
</organism>
<keyword evidence="2" id="KW-1185">Reference proteome</keyword>
<evidence type="ECO:0000313" key="1">
    <source>
        <dbReference type="EMBL" id="SIS41743.1"/>
    </source>
</evidence>
<evidence type="ECO:0000313" key="2">
    <source>
        <dbReference type="Proteomes" id="UP000186373"/>
    </source>
</evidence>
<sequence>MSKTKVLLFKSFILVFLLQNFIFGQNYFVGFSKETINPNSTILSSPLAGFGDPKQGRFSINFIETGTAKNVVAMCSSDTKLYIATGDNKLWQADISSGDPNWILIGPAFYVTALTYGNGKLYGADKNNKLWMRDAVENDNPWVNIGSAYNTTGLTFLNNKLYGTTKNNNLWVREATPVSSPWTNLGKANSVRSLTTDGTNLIALSKYDNELWTRSTSSSPNEKWLKIGPPNRTTYGTYLSNITYTKDKLYASSNNNKLYYSQHNQTPIYAYASYFEKNSKKALIITLDLCGINYSFSHAIKAEIKNLFNIDENAILINCSHTHYAPVSQNYSCLQEFYQKPNPKYLDLVKNSVLTATQNAINNKTNNSLSFAKGKTNIGYNRADITKDLDNNITMVIAKQSSTNIANGAILSASTHPVSYNQARDFIKISSNYVGATRDKLGALKNINNVQLMQGCAGDINPYNSDTPDQTANKLTQDFSNLFSLSSSNISGEITVKFDSIAVPLNNFTFNRAVSIKKANTGKYDQASERNVRWANKIINQYTSGTLSQSATVYIQILKIGDWNIIALSREAVSQYAIDLYNHFPALKLTVLGYSNDVSSYLPVQWHIKKPIPNYEGYESFFIYGESGIPVNNVEDLILTKIYSMMQ</sequence>
<protein>
    <submittedName>
        <fullName evidence="1">Uncharacterized protein</fullName>
    </submittedName>
</protein>
<proteinExistence type="predicted"/>
<dbReference type="OrthoDB" id="2579961at2"/>
<dbReference type="AlphaFoldDB" id="A0A1N7IXB9"/>
<dbReference type="RefSeq" id="WP_076508892.1">
    <property type="nucleotide sequence ID" value="NZ_FTNY01000004.1"/>
</dbReference>
<dbReference type="SUPFAM" id="SSF63825">
    <property type="entry name" value="YWTD domain"/>
    <property type="match status" value="1"/>
</dbReference>
<gene>
    <name evidence="1" type="ORF">SAMN05421639_104710</name>
</gene>
<dbReference type="Proteomes" id="UP000186373">
    <property type="component" value="Unassembled WGS sequence"/>
</dbReference>
<reference evidence="2" key="1">
    <citation type="submission" date="2017-01" db="EMBL/GenBank/DDBJ databases">
        <authorList>
            <person name="Varghese N."/>
            <person name="Submissions S."/>
        </authorList>
    </citation>
    <scope>NUCLEOTIDE SEQUENCE [LARGE SCALE GENOMIC DNA]</scope>
    <source>
        <strain evidence="2">DSM 17126</strain>
    </source>
</reference>
<dbReference type="InterPro" id="IPR015943">
    <property type="entry name" value="WD40/YVTN_repeat-like_dom_sf"/>
</dbReference>
<name>A0A1N7IXB9_9FLAO</name>